<keyword evidence="6" id="KW-1185">Reference proteome</keyword>
<evidence type="ECO:0000256" key="2">
    <source>
        <dbReference type="ARBA" id="ARBA00022801"/>
    </source>
</evidence>
<comment type="similarity">
    <text evidence="1">Belongs to the AB hydrolase superfamily.</text>
</comment>
<evidence type="ECO:0000256" key="1">
    <source>
        <dbReference type="ARBA" id="ARBA00008645"/>
    </source>
</evidence>
<accession>A0A4R0QQK3</accession>
<dbReference type="Pfam" id="PF12146">
    <property type="entry name" value="Hydrolase_4"/>
    <property type="match status" value="1"/>
</dbReference>
<dbReference type="SUPFAM" id="SSF53474">
    <property type="entry name" value="alpha/beta-Hydrolases"/>
    <property type="match status" value="1"/>
</dbReference>
<dbReference type="InterPro" id="IPR013595">
    <property type="entry name" value="Pept_S33_TAP-like_C"/>
</dbReference>
<keyword evidence="2 5" id="KW-0378">Hydrolase</keyword>
<sequence>MSKRIRRIIVLIISLALVAGAGFFAFHSLFPDFSVEKTTQQVSKVTQMNKADKANITTEEVHIQHDDINLFGRLYAPANYRSLQLPLIILSHGYGSNADVFDSFAQKAAEQGYLLYTFDFYGGGPETRSGDPDMLDMSIQTEKADLQSVLSYWKKQSFIDSSYIYLAGFSQGGLISTMVAGEHPADVKALILVAPAFNIPDIVRQGMSTFGYSDISQVPATVSYDNRTIGHRYIADALSYDVEKDQKAYNGPVLIIHGTADDVVPYSYSETASHVFSHAQLVTLDGIGHSADASSVMSALPQLIAFLVKN</sequence>
<dbReference type="RefSeq" id="WP_131285407.1">
    <property type="nucleotide sequence ID" value="NZ_RXLP01000027.1"/>
</dbReference>
<organism evidence="5 6">
    <name type="scientific">Alloscardovia theropitheci</name>
    <dbReference type="NCBI Taxonomy" id="2496842"/>
    <lineage>
        <taxon>Bacteria</taxon>
        <taxon>Bacillati</taxon>
        <taxon>Actinomycetota</taxon>
        <taxon>Actinomycetes</taxon>
        <taxon>Bifidobacteriales</taxon>
        <taxon>Bifidobacteriaceae</taxon>
        <taxon>Alloscardovia</taxon>
    </lineage>
</organism>
<dbReference type="AlphaFoldDB" id="A0A4R0QQK3"/>
<dbReference type="InterPro" id="IPR050261">
    <property type="entry name" value="FrsA_esterase"/>
</dbReference>
<evidence type="ECO:0000259" key="4">
    <source>
        <dbReference type="Pfam" id="PF12146"/>
    </source>
</evidence>
<dbReference type="InterPro" id="IPR022742">
    <property type="entry name" value="Hydrolase_4"/>
</dbReference>
<dbReference type="PANTHER" id="PTHR22946">
    <property type="entry name" value="DIENELACTONE HYDROLASE DOMAIN-CONTAINING PROTEIN-RELATED"/>
    <property type="match status" value="1"/>
</dbReference>
<dbReference type="Pfam" id="PF08386">
    <property type="entry name" value="Abhydrolase_4"/>
    <property type="match status" value="1"/>
</dbReference>
<evidence type="ECO:0000313" key="6">
    <source>
        <dbReference type="Proteomes" id="UP000291289"/>
    </source>
</evidence>
<dbReference type="Gene3D" id="3.40.50.1820">
    <property type="entry name" value="alpha/beta hydrolase"/>
    <property type="match status" value="1"/>
</dbReference>
<protein>
    <submittedName>
        <fullName evidence="5">Alpha/beta fold hydrolase</fullName>
    </submittedName>
</protein>
<comment type="caution">
    <text evidence="5">The sequence shown here is derived from an EMBL/GenBank/DDBJ whole genome shotgun (WGS) entry which is preliminary data.</text>
</comment>
<dbReference type="Proteomes" id="UP000291289">
    <property type="component" value="Unassembled WGS sequence"/>
</dbReference>
<dbReference type="PANTHER" id="PTHR22946:SF9">
    <property type="entry name" value="POLYKETIDE TRANSFERASE AF380"/>
    <property type="match status" value="1"/>
</dbReference>
<reference evidence="5 6" key="1">
    <citation type="submission" date="2018-12" db="EMBL/GenBank/DDBJ databases">
        <title>Alloscrdovia theropitheci sp. nov: a novel taxon from the feces of the bleeding-herat monkey (Theropithecus geleda).</title>
        <authorList>
            <person name="Modesto M."/>
        </authorList>
    </citation>
    <scope>NUCLEOTIDE SEQUENCE [LARGE SCALE GENOMIC DNA]</scope>
    <source>
        <strain evidence="5 6">GLDI4/2</strain>
    </source>
</reference>
<dbReference type="EMBL" id="RXLP01000027">
    <property type="protein sequence ID" value="TCD53598.1"/>
    <property type="molecule type" value="Genomic_DNA"/>
</dbReference>
<gene>
    <name evidence="5" type="ORF">EJ419_08130</name>
</gene>
<feature type="domain" description="Peptidase S33 tripeptidyl aminopeptidase-like C-terminal" evidence="3">
    <location>
        <begin position="243"/>
        <end position="296"/>
    </location>
</feature>
<feature type="domain" description="Serine aminopeptidase S33" evidence="4">
    <location>
        <begin position="87"/>
        <end position="202"/>
    </location>
</feature>
<dbReference type="GO" id="GO:0052689">
    <property type="term" value="F:carboxylic ester hydrolase activity"/>
    <property type="evidence" value="ECO:0007669"/>
    <property type="project" value="UniProtKB-ARBA"/>
</dbReference>
<name>A0A4R0QQK3_9BIFI</name>
<dbReference type="InterPro" id="IPR029058">
    <property type="entry name" value="AB_hydrolase_fold"/>
</dbReference>
<evidence type="ECO:0000259" key="3">
    <source>
        <dbReference type="Pfam" id="PF08386"/>
    </source>
</evidence>
<dbReference type="OrthoDB" id="9803828at2"/>
<proteinExistence type="inferred from homology"/>
<evidence type="ECO:0000313" key="5">
    <source>
        <dbReference type="EMBL" id="TCD53598.1"/>
    </source>
</evidence>